<dbReference type="RefSeq" id="WP_048856784.1">
    <property type="nucleotide sequence ID" value="NZ_BANJ01000048.1"/>
</dbReference>
<dbReference type="PANTHER" id="PTHR43464:SF19">
    <property type="entry name" value="UBIQUINONE BIOSYNTHESIS O-METHYLTRANSFERASE, MITOCHONDRIAL"/>
    <property type="match status" value="1"/>
</dbReference>
<evidence type="ECO:0000256" key="2">
    <source>
        <dbReference type="ARBA" id="ARBA00022679"/>
    </source>
</evidence>
<dbReference type="Gene3D" id="3.40.50.150">
    <property type="entry name" value="Vaccinia Virus protein VP39"/>
    <property type="match status" value="1"/>
</dbReference>
<dbReference type="Pfam" id="PF05401">
    <property type="entry name" value="NodS"/>
    <property type="match status" value="1"/>
</dbReference>
<gene>
    <name evidence="4" type="ORF">Gxy13693_048_038</name>
</gene>
<dbReference type="AlphaFoldDB" id="A0A0D6QAB1"/>
<protein>
    <submittedName>
        <fullName evidence="4">Methyltransferase type 12</fullName>
    </submittedName>
</protein>
<dbReference type="InterPro" id="IPR008715">
    <property type="entry name" value="SAM-MeTfrase_NodS-like"/>
</dbReference>
<evidence type="ECO:0000256" key="1">
    <source>
        <dbReference type="ARBA" id="ARBA00022603"/>
    </source>
</evidence>
<dbReference type="EMBL" id="BANJ01000048">
    <property type="protein sequence ID" value="GAO00468.1"/>
    <property type="molecule type" value="Genomic_DNA"/>
</dbReference>
<keyword evidence="2 4" id="KW-0808">Transferase</keyword>
<dbReference type="GO" id="GO:0009312">
    <property type="term" value="P:oligosaccharide biosynthetic process"/>
    <property type="evidence" value="ECO:0007669"/>
    <property type="project" value="InterPro"/>
</dbReference>
<reference evidence="4 5" key="1">
    <citation type="submission" date="2012-11" db="EMBL/GenBank/DDBJ databases">
        <title>Whole genome sequence of Gluconacetobacter xylinus NBRC 13693.</title>
        <authorList>
            <person name="Azuma Y."/>
            <person name="Higashiura N."/>
            <person name="Hirakawa H."/>
            <person name="Matsushita K."/>
        </authorList>
    </citation>
    <scope>NUCLEOTIDE SEQUENCE [LARGE SCALE GENOMIC DNA]</scope>
    <source>
        <strain evidence="4 5">NBRC 13693</strain>
    </source>
</reference>
<keyword evidence="1 4" id="KW-0489">Methyltransferase</keyword>
<evidence type="ECO:0000313" key="5">
    <source>
        <dbReference type="Proteomes" id="UP000032683"/>
    </source>
</evidence>
<accession>A0A0D6QAB1</accession>
<dbReference type="PANTHER" id="PTHR43464">
    <property type="entry name" value="METHYLTRANSFERASE"/>
    <property type="match status" value="1"/>
</dbReference>
<dbReference type="InterPro" id="IPR029063">
    <property type="entry name" value="SAM-dependent_MTases_sf"/>
</dbReference>
<dbReference type="GO" id="GO:0008757">
    <property type="term" value="F:S-adenosylmethionine-dependent methyltransferase activity"/>
    <property type="evidence" value="ECO:0007669"/>
    <property type="project" value="InterPro"/>
</dbReference>
<keyword evidence="3" id="KW-0949">S-adenosyl-L-methionine</keyword>
<organism evidence="4 5">
    <name type="scientific">Komagataeibacter xylinus NBRC 13693</name>
    <dbReference type="NCBI Taxonomy" id="1234668"/>
    <lineage>
        <taxon>Bacteria</taxon>
        <taxon>Pseudomonadati</taxon>
        <taxon>Pseudomonadota</taxon>
        <taxon>Alphaproteobacteria</taxon>
        <taxon>Acetobacterales</taxon>
        <taxon>Acetobacteraceae</taxon>
        <taxon>Komagataeibacter</taxon>
    </lineage>
</organism>
<name>A0A0D6QAB1_KOMXY</name>
<proteinExistence type="predicted"/>
<dbReference type="SUPFAM" id="SSF53335">
    <property type="entry name" value="S-adenosyl-L-methionine-dependent methyltransferases"/>
    <property type="match status" value="1"/>
</dbReference>
<dbReference type="CDD" id="cd02440">
    <property type="entry name" value="AdoMet_MTases"/>
    <property type="match status" value="1"/>
</dbReference>
<sequence>MSPPSWSRTVFERLHRRRPDPWGVGTRAYEHDKYRQTLAVLSGRHSSFALELGCSIGMMTARLARRCERVLAVDVAEAALERARRRCAGLNGVSFYRGQVPDGFPPLPARACDLIVVSEMLYFLSRRDIRRLAAHCLRVRQAGAPIVLVNWTGPTDTPCTGDEAARHFINACRAGGLHVTHARRYPRYRLDVVNGPDSAPPVTDPT</sequence>
<evidence type="ECO:0000256" key="3">
    <source>
        <dbReference type="ARBA" id="ARBA00022691"/>
    </source>
</evidence>
<evidence type="ECO:0000313" key="4">
    <source>
        <dbReference type="EMBL" id="GAO00468.1"/>
    </source>
</evidence>
<dbReference type="GO" id="GO:0032259">
    <property type="term" value="P:methylation"/>
    <property type="evidence" value="ECO:0007669"/>
    <property type="project" value="UniProtKB-KW"/>
</dbReference>
<dbReference type="Proteomes" id="UP000032683">
    <property type="component" value="Unassembled WGS sequence"/>
</dbReference>
<comment type="caution">
    <text evidence="4">The sequence shown here is derived from an EMBL/GenBank/DDBJ whole genome shotgun (WGS) entry which is preliminary data.</text>
</comment>